<reference evidence="1" key="1">
    <citation type="submission" date="2021-03" db="EMBL/GenBank/DDBJ databases">
        <title>Draft genome sequence of rust myrtle Austropuccinia psidii MF-1, a brazilian biotype.</title>
        <authorList>
            <person name="Quecine M.C."/>
            <person name="Pachon D.M.R."/>
            <person name="Bonatelli M.L."/>
            <person name="Correr F.H."/>
            <person name="Franceschini L.M."/>
            <person name="Leite T.F."/>
            <person name="Margarido G.R.A."/>
            <person name="Almeida C.A."/>
            <person name="Ferrarezi J.A."/>
            <person name="Labate C.A."/>
        </authorList>
    </citation>
    <scope>NUCLEOTIDE SEQUENCE</scope>
    <source>
        <strain evidence="1">MF-1</strain>
    </source>
</reference>
<sequence>MNKGTVWMNRQKINYNSNLQSYIDSTRRFLLDLQSVSILLPPEILSYIILGKLANNSSLSQIIKMITLNDSLIERPNQVLLQLQEYAKSIENPSSSVSALVASSEHQFKITHYCSNGLHNPKCTTHRKEDCYAKNPHL</sequence>
<dbReference type="EMBL" id="AVOT02016484">
    <property type="protein sequence ID" value="MBW0501757.1"/>
    <property type="molecule type" value="Genomic_DNA"/>
</dbReference>
<proteinExistence type="predicted"/>
<dbReference type="Proteomes" id="UP000765509">
    <property type="component" value="Unassembled WGS sequence"/>
</dbReference>
<dbReference type="AlphaFoldDB" id="A0A9Q3DGS0"/>
<name>A0A9Q3DGS0_9BASI</name>
<evidence type="ECO:0000313" key="1">
    <source>
        <dbReference type="EMBL" id="MBW0501757.1"/>
    </source>
</evidence>
<organism evidence="1 2">
    <name type="scientific">Austropuccinia psidii MF-1</name>
    <dbReference type="NCBI Taxonomy" id="1389203"/>
    <lineage>
        <taxon>Eukaryota</taxon>
        <taxon>Fungi</taxon>
        <taxon>Dikarya</taxon>
        <taxon>Basidiomycota</taxon>
        <taxon>Pucciniomycotina</taxon>
        <taxon>Pucciniomycetes</taxon>
        <taxon>Pucciniales</taxon>
        <taxon>Sphaerophragmiaceae</taxon>
        <taxon>Austropuccinia</taxon>
    </lineage>
</organism>
<evidence type="ECO:0000313" key="2">
    <source>
        <dbReference type="Proteomes" id="UP000765509"/>
    </source>
</evidence>
<comment type="caution">
    <text evidence="1">The sequence shown here is derived from an EMBL/GenBank/DDBJ whole genome shotgun (WGS) entry which is preliminary data.</text>
</comment>
<keyword evidence="2" id="KW-1185">Reference proteome</keyword>
<accession>A0A9Q3DGS0</accession>
<gene>
    <name evidence="1" type="ORF">O181_041472</name>
</gene>
<dbReference type="OrthoDB" id="8029976at2759"/>
<protein>
    <submittedName>
        <fullName evidence="1">Uncharacterized protein</fullName>
    </submittedName>
</protein>